<protein>
    <submittedName>
        <fullName evidence="2">Uncharacterized protein</fullName>
    </submittedName>
</protein>
<keyword evidence="3" id="KW-1185">Reference proteome</keyword>
<organism evidence="2 3">
    <name type="scientific">Pinctada imbricata</name>
    <name type="common">Atlantic pearl-oyster</name>
    <name type="synonym">Pinctada martensii</name>
    <dbReference type="NCBI Taxonomy" id="66713"/>
    <lineage>
        <taxon>Eukaryota</taxon>
        <taxon>Metazoa</taxon>
        <taxon>Spiralia</taxon>
        <taxon>Lophotrochozoa</taxon>
        <taxon>Mollusca</taxon>
        <taxon>Bivalvia</taxon>
        <taxon>Autobranchia</taxon>
        <taxon>Pteriomorphia</taxon>
        <taxon>Pterioida</taxon>
        <taxon>Pterioidea</taxon>
        <taxon>Pteriidae</taxon>
        <taxon>Pinctada</taxon>
    </lineage>
</organism>
<feature type="region of interest" description="Disordered" evidence="1">
    <location>
        <begin position="698"/>
        <end position="721"/>
    </location>
</feature>
<dbReference type="AlphaFoldDB" id="A0AA88XRZ5"/>
<dbReference type="PANTHER" id="PTHR10773:SF19">
    <property type="match status" value="1"/>
</dbReference>
<sequence length="721" mass="83643">MQKYQIHYIVFLTCKEHTAEEEKCRIFSENLNNLRNPGHLNVSLADCLPLAAANVYKRPLRIYSSRIQNAVYDISADLDQVGDGMQDPIRLALFSIPGHEHYDSIEQVSGSSTPFPSKKSHARQATPRQQRKPQHFPTPRKRADYKSPVKKQLFRKKKSQPEKWKRNVRKYKYTHGEAYTGRTGRRFFKTYWNFGSYEKQRNFICHNVEQSETKRCKTKRKTKANAFYLPVEEKKERVCKPFFLGILDIGKKTIDYALKKKKHGAFVGEDFRGKKSSINKTPDLDANYVRQHIESFPTVSSHYTRKDSQRKYLDANLTVRKMYELYKIKCKDSGKRVCSMNVYRYIFCNEYNFSFHKPKKDQCIVCSVYEEKRRQGNVTEKNTELFSDHQDLKEKSRAEKRTDKERAQSDKSFIAATFDLEAVLPTPSCKVGDLYYKLCLSSYNLSFYSLGDKKGTCYIWDETNGGRGSCEVGTCLLLHINSVAEKSPHVNEKTYYSDTCGGQNRNQFVSSAMFYAMHHHDSIEAINHKFFEKGHSEMESDSIHAAVERAKRNTNVYHPSQWDTVVSMARQRNPYIVIPLYHKDFYNLKTLRKSICKNMKTTTDGGRVNWLKVKWIRVAKEAPESMFVNYTFDPENFIEMNVSARGRGRNVNVGNVQLLTLYNEKLPVSQAKKDDLVSMCKSGIIPLAHHAYYEELSTGKGVKGRLPEPDANEEEQDTEED</sequence>
<dbReference type="PANTHER" id="PTHR10773">
    <property type="entry name" value="DNA-DIRECTED RNA POLYMERASES I, II, AND III SUBUNIT RPABC2"/>
    <property type="match status" value="1"/>
</dbReference>
<feature type="compositionally biased region" description="Basic residues" evidence="1">
    <location>
        <begin position="148"/>
        <end position="158"/>
    </location>
</feature>
<dbReference type="EMBL" id="VSWD01000010">
    <property type="protein sequence ID" value="KAK3090584.1"/>
    <property type="molecule type" value="Genomic_DNA"/>
</dbReference>
<evidence type="ECO:0000313" key="3">
    <source>
        <dbReference type="Proteomes" id="UP001186944"/>
    </source>
</evidence>
<accession>A0AA88XRZ5</accession>
<feature type="compositionally biased region" description="Basic residues" evidence="1">
    <location>
        <begin position="129"/>
        <end position="140"/>
    </location>
</feature>
<proteinExistence type="predicted"/>
<name>A0AA88XRZ5_PINIB</name>
<evidence type="ECO:0000313" key="2">
    <source>
        <dbReference type="EMBL" id="KAK3090584.1"/>
    </source>
</evidence>
<evidence type="ECO:0000256" key="1">
    <source>
        <dbReference type="SAM" id="MobiDB-lite"/>
    </source>
</evidence>
<feature type="compositionally biased region" description="Acidic residues" evidence="1">
    <location>
        <begin position="710"/>
        <end position="721"/>
    </location>
</feature>
<comment type="caution">
    <text evidence="2">The sequence shown here is derived from an EMBL/GenBank/DDBJ whole genome shotgun (WGS) entry which is preliminary data.</text>
</comment>
<gene>
    <name evidence="2" type="ORF">FSP39_012887</name>
</gene>
<feature type="compositionally biased region" description="Polar residues" evidence="1">
    <location>
        <begin position="106"/>
        <end position="115"/>
    </location>
</feature>
<reference evidence="2" key="1">
    <citation type="submission" date="2019-08" db="EMBL/GenBank/DDBJ databases">
        <title>The improved chromosome-level genome for the pearl oyster Pinctada fucata martensii using PacBio sequencing and Hi-C.</title>
        <authorList>
            <person name="Zheng Z."/>
        </authorList>
    </citation>
    <scope>NUCLEOTIDE SEQUENCE</scope>
    <source>
        <strain evidence="2">ZZ-2019</strain>
        <tissue evidence="2">Adductor muscle</tissue>
    </source>
</reference>
<dbReference type="Proteomes" id="UP001186944">
    <property type="component" value="Unassembled WGS sequence"/>
</dbReference>
<feature type="region of interest" description="Disordered" evidence="1">
    <location>
        <begin position="106"/>
        <end position="160"/>
    </location>
</feature>